<feature type="compositionally biased region" description="Low complexity" evidence="1">
    <location>
        <begin position="126"/>
        <end position="138"/>
    </location>
</feature>
<sequence length="211" mass="22865">MAGSTPPSAKRWLLLASEKDRTNRTETRVRNGDRRVKRKGGVPPPRMPGSRTEDGVGGGIGLPLCFGRSSGLVISRHFHPASWRSGATGDYGAKGGAEAWERGGRVRNPSKHPSVRYRQDLTKYPSSRTSLSLSVSASGRPPTTNDAGENHNDDDDDKDNETLSTDNNPRPCPKARKVPQLPTTTHKELLGAIRPSVSAFAEQQLLGDYAK</sequence>
<keyword evidence="3" id="KW-1185">Reference proteome</keyword>
<evidence type="ECO:0000313" key="2">
    <source>
        <dbReference type="EMBL" id="KAK3399788.1"/>
    </source>
</evidence>
<accession>A0AAE0UD73</accession>
<name>A0AAE0UD73_SORBR</name>
<gene>
    <name evidence="2" type="ORF">B0T20DRAFT_391351</name>
</gene>
<dbReference type="Proteomes" id="UP001281003">
    <property type="component" value="Unassembled WGS sequence"/>
</dbReference>
<evidence type="ECO:0000256" key="1">
    <source>
        <dbReference type="SAM" id="MobiDB-lite"/>
    </source>
</evidence>
<dbReference type="EMBL" id="JAUTDP010000004">
    <property type="protein sequence ID" value="KAK3399788.1"/>
    <property type="molecule type" value="Genomic_DNA"/>
</dbReference>
<feature type="compositionally biased region" description="Basic and acidic residues" evidence="1">
    <location>
        <begin position="17"/>
        <end position="34"/>
    </location>
</feature>
<feature type="region of interest" description="Disordered" evidence="1">
    <location>
        <begin position="1"/>
        <end position="56"/>
    </location>
</feature>
<dbReference type="AlphaFoldDB" id="A0AAE0UD73"/>
<organism evidence="2 3">
    <name type="scientific">Sordaria brevicollis</name>
    <dbReference type="NCBI Taxonomy" id="83679"/>
    <lineage>
        <taxon>Eukaryota</taxon>
        <taxon>Fungi</taxon>
        <taxon>Dikarya</taxon>
        <taxon>Ascomycota</taxon>
        <taxon>Pezizomycotina</taxon>
        <taxon>Sordariomycetes</taxon>
        <taxon>Sordariomycetidae</taxon>
        <taxon>Sordariales</taxon>
        <taxon>Sordariaceae</taxon>
        <taxon>Sordaria</taxon>
    </lineage>
</organism>
<reference evidence="2" key="1">
    <citation type="journal article" date="2023" name="Mol. Phylogenet. Evol.">
        <title>Genome-scale phylogeny and comparative genomics of the fungal order Sordariales.</title>
        <authorList>
            <person name="Hensen N."/>
            <person name="Bonometti L."/>
            <person name="Westerberg I."/>
            <person name="Brannstrom I.O."/>
            <person name="Guillou S."/>
            <person name="Cros-Aarteil S."/>
            <person name="Calhoun S."/>
            <person name="Haridas S."/>
            <person name="Kuo A."/>
            <person name="Mondo S."/>
            <person name="Pangilinan J."/>
            <person name="Riley R."/>
            <person name="LaButti K."/>
            <person name="Andreopoulos B."/>
            <person name="Lipzen A."/>
            <person name="Chen C."/>
            <person name="Yan M."/>
            <person name="Daum C."/>
            <person name="Ng V."/>
            <person name="Clum A."/>
            <person name="Steindorff A."/>
            <person name="Ohm R.A."/>
            <person name="Martin F."/>
            <person name="Silar P."/>
            <person name="Natvig D.O."/>
            <person name="Lalanne C."/>
            <person name="Gautier V."/>
            <person name="Ament-Velasquez S.L."/>
            <person name="Kruys A."/>
            <person name="Hutchinson M.I."/>
            <person name="Powell A.J."/>
            <person name="Barry K."/>
            <person name="Miller A.N."/>
            <person name="Grigoriev I.V."/>
            <person name="Debuchy R."/>
            <person name="Gladieux P."/>
            <person name="Hiltunen Thoren M."/>
            <person name="Johannesson H."/>
        </authorList>
    </citation>
    <scope>NUCLEOTIDE SEQUENCE</scope>
    <source>
        <strain evidence="2">FGSC 1904</strain>
    </source>
</reference>
<evidence type="ECO:0000313" key="3">
    <source>
        <dbReference type="Proteomes" id="UP001281003"/>
    </source>
</evidence>
<proteinExistence type="predicted"/>
<feature type="region of interest" description="Disordered" evidence="1">
    <location>
        <begin position="100"/>
        <end position="186"/>
    </location>
</feature>
<comment type="caution">
    <text evidence="2">The sequence shown here is derived from an EMBL/GenBank/DDBJ whole genome shotgun (WGS) entry which is preliminary data.</text>
</comment>
<reference evidence="2" key="2">
    <citation type="submission" date="2023-07" db="EMBL/GenBank/DDBJ databases">
        <authorList>
            <consortium name="Lawrence Berkeley National Laboratory"/>
            <person name="Haridas S."/>
            <person name="Hensen N."/>
            <person name="Bonometti L."/>
            <person name="Westerberg I."/>
            <person name="Brannstrom I.O."/>
            <person name="Guillou S."/>
            <person name="Cros-Aarteil S."/>
            <person name="Calhoun S."/>
            <person name="Kuo A."/>
            <person name="Mondo S."/>
            <person name="Pangilinan J."/>
            <person name="Riley R."/>
            <person name="LaButti K."/>
            <person name="Andreopoulos B."/>
            <person name="Lipzen A."/>
            <person name="Chen C."/>
            <person name="Yanf M."/>
            <person name="Daum C."/>
            <person name="Ng V."/>
            <person name="Clum A."/>
            <person name="Steindorff A."/>
            <person name="Ohm R."/>
            <person name="Martin F."/>
            <person name="Silar P."/>
            <person name="Natvig D."/>
            <person name="Lalanne C."/>
            <person name="Gautier V."/>
            <person name="Ament-velasquez S.L."/>
            <person name="Kruys A."/>
            <person name="Hutchinson M.I."/>
            <person name="Powell A.J."/>
            <person name="Barry K."/>
            <person name="Miller A.N."/>
            <person name="Grigoriev I.V."/>
            <person name="Debuchy R."/>
            <person name="Gladieux P."/>
            <person name="Thoren M.H."/>
            <person name="Johannesson H."/>
        </authorList>
    </citation>
    <scope>NUCLEOTIDE SEQUENCE</scope>
    <source>
        <strain evidence="2">FGSC 1904</strain>
    </source>
</reference>
<protein>
    <submittedName>
        <fullName evidence="2">Uncharacterized protein</fullName>
    </submittedName>
</protein>